<name>A0A4Z1H9P4_9HELO</name>
<dbReference type="OrthoDB" id="3548141at2759"/>
<proteinExistence type="predicted"/>
<reference evidence="1 2" key="1">
    <citation type="submission" date="2017-12" db="EMBL/GenBank/DDBJ databases">
        <title>Comparative genomics of Botrytis spp.</title>
        <authorList>
            <person name="Valero-Jimenez C.A."/>
            <person name="Tapia P."/>
            <person name="Veloso J."/>
            <person name="Silva-Moreno E."/>
            <person name="Staats M."/>
            <person name="Valdes J.H."/>
            <person name="Van Kan J.A.L."/>
        </authorList>
    </citation>
    <scope>NUCLEOTIDE SEQUENCE [LARGE SCALE GENOMIC DNA]</scope>
    <source>
        <strain evidence="1 2">MUCL11595</strain>
    </source>
</reference>
<dbReference type="EMBL" id="PQXN01000573">
    <property type="protein sequence ID" value="TGO44192.1"/>
    <property type="molecule type" value="Genomic_DNA"/>
</dbReference>
<accession>A0A4Z1H9P4</accession>
<keyword evidence="2" id="KW-1185">Reference proteome</keyword>
<dbReference type="AlphaFoldDB" id="A0A4Z1H9P4"/>
<sequence>MPDIPSVNLSFETLMPELGSQLEYTKLTKYTSRIMDLLQIIRNLKDVPDSLYHQTRASCQNKVEELREEIWRDESSLKHERKNLEEEIRLTSMKDLE</sequence>
<protein>
    <submittedName>
        <fullName evidence="1">Uncharacterized protein</fullName>
    </submittedName>
</protein>
<evidence type="ECO:0000313" key="2">
    <source>
        <dbReference type="Proteomes" id="UP000297527"/>
    </source>
</evidence>
<evidence type="ECO:0000313" key="1">
    <source>
        <dbReference type="EMBL" id="TGO44192.1"/>
    </source>
</evidence>
<dbReference type="Proteomes" id="UP000297527">
    <property type="component" value="Unassembled WGS sequence"/>
</dbReference>
<organism evidence="1 2">
    <name type="scientific">Botryotinia convoluta</name>
    <dbReference type="NCBI Taxonomy" id="54673"/>
    <lineage>
        <taxon>Eukaryota</taxon>
        <taxon>Fungi</taxon>
        <taxon>Dikarya</taxon>
        <taxon>Ascomycota</taxon>
        <taxon>Pezizomycotina</taxon>
        <taxon>Leotiomycetes</taxon>
        <taxon>Helotiales</taxon>
        <taxon>Sclerotiniaceae</taxon>
        <taxon>Botryotinia</taxon>
    </lineage>
</organism>
<comment type="caution">
    <text evidence="1">The sequence shown here is derived from an EMBL/GenBank/DDBJ whole genome shotgun (WGS) entry which is preliminary data.</text>
</comment>
<gene>
    <name evidence="1" type="ORF">BCON_0575g00040</name>
</gene>